<sequence>MVRRRVEIKPIEDKSKRHTTFTKRRSGLFKKAQELCGLCGGEAAVITFSKAGNVFGFGHPSVEHVVSRYLADPNSTLVMEDEDSLVETCLHGSGSGTEKEVDKAPPLTETETRIAEALANHRPAWDVTVRNLALSELHELEAAVREIKSTVAARASEAEAEEAAGF</sequence>
<accession>A0AAW2LZB4</accession>
<name>A0AAW2LZB4_9LAMI</name>
<dbReference type="GO" id="GO:0005634">
    <property type="term" value="C:nucleus"/>
    <property type="evidence" value="ECO:0007669"/>
    <property type="project" value="UniProtKB-SubCell"/>
</dbReference>
<dbReference type="PROSITE" id="PS50066">
    <property type="entry name" value="MADS_BOX_2"/>
    <property type="match status" value="1"/>
</dbReference>
<feature type="domain" description="MADS-box" evidence="6">
    <location>
        <begin position="1"/>
        <end position="61"/>
    </location>
</feature>
<dbReference type="Pfam" id="PF00319">
    <property type="entry name" value="SRF-TF"/>
    <property type="match status" value="1"/>
</dbReference>
<keyword evidence="4" id="KW-0804">Transcription</keyword>
<organism evidence="7">
    <name type="scientific">Sesamum calycinum</name>
    <dbReference type="NCBI Taxonomy" id="2727403"/>
    <lineage>
        <taxon>Eukaryota</taxon>
        <taxon>Viridiplantae</taxon>
        <taxon>Streptophyta</taxon>
        <taxon>Embryophyta</taxon>
        <taxon>Tracheophyta</taxon>
        <taxon>Spermatophyta</taxon>
        <taxon>Magnoliopsida</taxon>
        <taxon>eudicotyledons</taxon>
        <taxon>Gunneridae</taxon>
        <taxon>Pentapetalae</taxon>
        <taxon>asterids</taxon>
        <taxon>lamiids</taxon>
        <taxon>Lamiales</taxon>
        <taxon>Pedaliaceae</taxon>
        <taxon>Sesamum</taxon>
    </lineage>
</organism>
<dbReference type="GO" id="GO:0000981">
    <property type="term" value="F:DNA-binding transcription factor activity, RNA polymerase II-specific"/>
    <property type="evidence" value="ECO:0007669"/>
    <property type="project" value="TreeGrafter"/>
</dbReference>
<dbReference type="SUPFAM" id="SSF55455">
    <property type="entry name" value="SRF-like"/>
    <property type="match status" value="1"/>
</dbReference>
<evidence type="ECO:0000259" key="6">
    <source>
        <dbReference type="PROSITE" id="PS50066"/>
    </source>
</evidence>
<dbReference type="EMBL" id="JACGWM010000015">
    <property type="protein sequence ID" value="KAL0324213.1"/>
    <property type="molecule type" value="Genomic_DNA"/>
</dbReference>
<comment type="subcellular location">
    <subcellularLocation>
        <location evidence="1">Nucleus</location>
    </subcellularLocation>
</comment>
<proteinExistence type="predicted"/>
<reference evidence="7" key="1">
    <citation type="submission" date="2020-06" db="EMBL/GenBank/DDBJ databases">
        <authorList>
            <person name="Li T."/>
            <person name="Hu X."/>
            <person name="Zhang T."/>
            <person name="Song X."/>
            <person name="Zhang H."/>
            <person name="Dai N."/>
            <person name="Sheng W."/>
            <person name="Hou X."/>
            <person name="Wei L."/>
        </authorList>
    </citation>
    <scope>NUCLEOTIDE SEQUENCE</scope>
    <source>
        <strain evidence="7">KEN8</strain>
        <tissue evidence="7">Leaf</tissue>
    </source>
</reference>
<dbReference type="Gene3D" id="3.40.1810.10">
    <property type="entry name" value="Transcription factor, MADS-box"/>
    <property type="match status" value="1"/>
</dbReference>
<comment type="caution">
    <text evidence="7">The sequence shown here is derived from an EMBL/GenBank/DDBJ whole genome shotgun (WGS) entry which is preliminary data.</text>
</comment>
<evidence type="ECO:0000256" key="4">
    <source>
        <dbReference type="ARBA" id="ARBA00023163"/>
    </source>
</evidence>
<dbReference type="InterPro" id="IPR002100">
    <property type="entry name" value="TF_MADSbox"/>
</dbReference>
<evidence type="ECO:0000256" key="3">
    <source>
        <dbReference type="ARBA" id="ARBA00023125"/>
    </source>
</evidence>
<dbReference type="FunFam" id="3.40.1810.10:FF:000006">
    <property type="entry name" value="Agamous-like MADS-box protein AGL62"/>
    <property type="match status" value="1"/>
</dbReference>
<dbReference type="AlphaFoldDB" id="A0AAW2LZB4"/>
<dbReference type="SMART" id="SM00432">
    <property type="entry name" value="MADS"/>
    <property type="match status" value="1"/>
</dbReference>
<keyword evidence="3" id="KW-0238">DNA-binding</keyword>
<dbReference type="GO" id="GO:0000978">
    <property type="term" value="F:RNA polymerase II cis-regulatory region sequence-specific DNA binding"/>
    <property type="evidence" value="ECO:0007669"/>
    <property type="project" value="TreeGrafter"/>
</dbReference>
<gene>
    <name evidence="7" type="ORF">Scaly_2388400</name>
</gene>
<keyword evidence="2" id="KW-0805">Transcription regulation</keyword>
<keyword evidence="5" id="KW-0539">Nucleus</keyword>
<evidence type="ECO:0000256" key="5">
    <source>
        <dbReference type="ARBA" id="ARBA00023242"/>
    </source>
</evidence>
<dbReference type="PRINTS" id="PR00404">
    <property type="entry name" value="MADSDOMAIN"/>
</dbReference>
<evidence type="ECO:0000256" key="1">
    <source>
        <dbReference type="ARBA" id="ARBA00004123"/>
    </source>
</evidence>
<protein>
    <submittedName>
        <fullName evidence="7">Agamous-like MADS-box protein</fullName>
    </submittedName>
</protein>
<dbReference type="InterPro" id="IPR036879">
    <property type="entry name" value="TF_MADSbox_sf"/>
</dbReference>
<dbReference type="PANTHER" id="PTHR11945:SF779">
    <property type="entry name" value="AGAMOUS-LIKE MADS-BOX PROTEIN AGL61"/>
    <property type="match status" value="1"/>
</dbReference>
<dbReference type="GO" id="GO:0046983">
    <property type="term" value="F:protein dimerization activity"/>
    <property type="evidence" value="ECO:0007669"/>
    <property type="project" value="InterPro"/>
</dbReference>
<evidence type="ECO:0000313" key="7">
    <source>
        <dbReference type="EMBL" id="KAL0324213.1"/>
    </source>
</evidence>
<reference evidence="7" key="2">
    <citation type="journal article" date="2024" name="Plant">
        <title>Genomic evolution and insights into agronomic trait innovations of Sesamum species.</title>
        <authorList>
            <person name="Miao H."/>
            <person name="Wang L."/>
            <person name="Qu L."/>
            <person name="Liu H."/>
            <person name="Sun Y."/>
            <person name="Le M."/>
            <person name="Wang Q."/>
            <person name="Wei S."/>
            <person name="Zheng Y."/>
            <person name="Lin W."/>
            <person name="Duan Y."/>
            <person name="Cao H."/>
            <person name="Xiong S."/>
            <person name="Wang X."/>
            <person name="Wei L."/>
            <person name="Li C."/>
            <person name="Ma Q."/>
            <person name="Ju M."/>
            <person name="Zhao R."/>
            <person name="Li G."/>
            <person name="Mu C."/>
            <person name="Tian Q."/>
            <person name="Mei H."/>
            <person name="Zhang T."/>
            <person name="Gao T."/>
            <person name="Zhang H."/>
        </authorList>
    </citation>
    <scope>NUCLEOTIDE SEQUENCE</scope>
    <source>
        <strain evidence="7">KEN8</strain>
    </source>
</reference>
<dbReference type="PANTHER" id="PTHR11945">
    <property type="entry name" value="MADS BOX PROTEIN"/>
    <property type="match status" value="1"/>
</dbReference>
<evidence type="ECO:0000256" key="2">
    <source>
        <dbReference type="ARBA" id="ARBA00023015"/>
    </source>
</evidence>